<accession>A0ABN9EUZ6</accession>
<protein>
    <submittedName>
        <fullName evidence="1">Uncharacterized protein</fullName>
    </submittedName>
</protein>
<proteinExistence type="predicted"/>
<keyword evidence="2" id="KW-1185">Reference proteome</keyword>
<dbReference type="EMBL" id="CATNWA010015909">
    <property type="protein sequence ID" value="CAI9588019.1"/>
    <property type="molecule type" value="Genomic_DNA"/>
</dbReference>
<sequence>MQGQRLGTYQGTIFWARARNRPFQTIPLLSPQRLYLCPVTALWVTPNSENTSFVSS</sequence>
<evidence type="ECO:0000313" key="2">
    <source>
        <dbReference type="Proteomes" id="UP001162483"/>
    </source>
</evidence>
<evidence type="ECO:0000313" key="1">
    <source>
        <dbReference type="EMBL" id="CAI9588019.1"/>
    </source>
</evidence>
<name>A0ABN9EUZ6_9NEOB</name>
<gene>
    <name evidence="1" type="ORF">SPARVUS_LOCUS10689023</name>
</gene>
<comment type="caution">
    <text evidence="1">The sequence shown here is derived from an EMBL/GenBank/DDBJ whole genome shotgun (WGS) entry which is preliminary data.</text>
</comment>
<dbReference type="Proteomes" id="UP001162483">
    <property type="component" value="Unassembled WGS sequence"/>
</dbReference>
<reference evidence="1" key="1">
    <citation type="submission" date="2023-05" db="EMBL/GenBank/DDBJ databases">
        <authorList>
            <person name="Stuckert A."/>
        </authorList>
    </citation>
    <scope>NUCLEOTIDE SEQUENCE</scope>
</reference>
<organism evidence="1 2">
    <name type="scientific">Staurois parvus</name>
    <dbReference type="NCBI Taxonomy" id="386267"/>
    <lineage>
        <taxon>Eukaryota</taxon>
        <taxon>Metazoa</taxon>
        <taxon>Chordata</taxon>
        <taxon>Craniata</taxon>
        <taxon>Vertebrata</taxon>
        <taxon>Euteleostomi</taxon>
        <taxon>Amphibia</taxon>
        <taxon>Batrachia</taxon>
        <taxon>Anura</taxon>
        <taxon>Neobatrachia</taxon>
        <taxon>Ranoidea</taxon>
        <taxon>Ranidae</taxon>
        <taxon>Staurois</taxon>
    </lineage>
</organism>